<keyword evidence="2" id="KW-0812">Transmembrane</keyword>
<dbReference type="STRING" id="933852.A0A0C3BGW0"/>
<feature type="transmembrane region" description="Helical" evidence="2">
    <location>
        <begin position="270"/>
        <end position="290"/>
    </location>
</feature>
<feature type="compositionally biased region" description="Polar residues" evidence="1">
    <location>
        <begin position="249"/>
        <end position="261"/>
    </location>
</feature>
<dbReference type="InterPro" id="IPR021100">
    <property type="entry name" value="N-glycosylation_EOS1"/>
</dbReference>
<sequence length="304" mass="33587">MQRNQQEISRSKSSLATTGSNTALGKSPNGQANGLEGSSKDSLSNHPIVIGISGGSIQFSVNIDRISPLLFQCLCVLAAIPAMTESFALLMRAYNPQANSGGNTRLDYIASIAWSILTAHQCFAFTTGLLTRWRHYYPLPSTLIRLVALQGICWPATFYTLRFLQYDGIERPLVCWSVIGTTTCITRSIQMWVTSNIDYWTREQDASQYGAHTVASIALGFGEKQVLGGNETEREDAGKRKHLRVPQARNRSSSNGGQSTSVRKWNWNEVVWKCAFPAGVCYFFAAWALLLSRELYPTPACGSR</sequence>
<dbReference type="GO" id="GO:0006487">
    <property type="term" value="P:protein N-linked glycosylation"/>
    <property type="evidence" value="ECO:0007669"/>
    <property type="project" value="TreeGrafter"/>
</dbReference>
<dbReference type="OrthoDB" id="2139606at2759"/>
<dbReference type="PANTHER" id="PTHR28147">
    <property type="entry name" value="N-GLYCOSYLATION PROTEIN EOS1"/>
    <property type="match status" value="1"/>
</dbReference>
<accession>A0A0C3BGW0</accession>
<reference evidence="4" key="2">
    <citation type="submission" date="2015-01" db="EMBL/GenBank/DDBJ databases">
        <title>Evolutionary Origins and Diversification of the Mycorrhizal Mutualists.</title>
        <authorList>
            <consortium name="DOE Joint Genome Institute"/>
            <consortium name="Mycorrhizal Genomics Consortium"/>
            <person name="Kohler A."/>
            <person name="Kuo A."/>
            <person name="Nagy L.G."/>
            <person name="Floudas D."/>
            <person name="Copeland A."/>
            <person name="Barry K.W."/>
            <person name="Cichocki N."/>
            <person name="Veneault-Fourrey C."/>
            <person name="LaButti K."/>
            <person name="Lindquist E.A."/>
            <person name="Lipzen A."/>
            <person name="Lundell T."/>
            <person name="Morin E."/>
            <person name="Murat C."/>
            <person name="Riley R."/>
            <person name="Ohm R."/>
            <person name="Sun H."/>
            <person name="Tunlid A."/>
            <person name="Henrissat B."/>
            <person name="Grigoriev I.V."/>
            <person name="Hibbett D.S."/>
            <person name="Martin F."/>
        </authorList>
    </citation>
    <scope>NUCLEOTIDE SEQUENCE [LARGE SCALE GENOMIC DNA]</scope>
    <source>
        <strain evidence="4">MAFF 305830</strain>
    </source>
</reference>
<name>A0A0C3BGW0_SERVB</name>
<feature type="compositionally biased region" description="Polar residues" evidence="1">
    <location>
        <begin position="1"/>
        <end position="32"/>
    </location>
</feature>
<feature type="region of interest" description="Disordered" evidence="1">
    <location>
        <begin position="1"/>
        <end position="40"/>
    </location>
</feature>
<dbReference type="PANTHER" id="PTHR28147:SF1">
    <property type="entry name" value="N-GLYCOSYLATION PROTEIN EOS1"/>
    <property type="match status" value="1"/>
</dbReference>
<proteinExistence type="predicted"/>
<keyword evidence="4" id="KW-1185">Reference proteome</keyword>
<dbReference type="AlphaFoldDB" id="A0A0C3BGW0"/>
<reference evidence="3 4" key="1">
    <citation type="submission" date="2014-04" db="EMBL/GenBank/DDBJ databases">
        <authorList>
            <consortium name="DOE Joint Genome Institute"/>
            <person name="Kuo A."/>
            <person name="Zuccaro A."/>
            <person name="Kohler A."/>
            <person name="Nagy L.G."/>
            <person name="Floudas D."/>
            <person name="Copeland A."/>
            <person name="Barry K.W."/>
            <person name="Cichocki N."/>
            <person name="Veneault-Fourrey C."/>
            <person name="LaButti K."/>
            <person name="Lindquist E.A."/>
            <person name="Lipzen A."/>
            <person name="Lundell T."/>
            <person name="Morin E."/>
            <person name="Murat C."/>
            <person name="Sun H."/>
            <person name="Tunlid A."/>
            <person name="Henrissat B."/>
            <person name="Grigoriev I.V."/>
            <person name="Hibbett D.S."/>
            <person name="Martin F."/>
            <person name="Nordberg H.P."/>
            <person name="Cantor M.N."/>
            <person name="Hua S.X."/>
        </authorList>
    </citation>
    <scope>NUCLEOTIDE SEQUENCE [LARGE SCALE GENOMIC DNA]</scope>
    <source>
        <strain evidence="3 4">MAFF 305830</strain>
    </source>
</reference>
<keyword evidence="2" id="KW-1133">Transmembrane helix</keyword>
<dbReference type="Proteomes" id="UP000054097">
    <property type="component" value="Unassembled WGS sequence"/>
</dbReference>
<feature type="region of interest" description="Disordered" evidence="1">
    <location>
        <begin position="229"/>
        <end position="261"/>
    </location>
</feature>
<gene>
    <name evidence="3" type="ORF">M408DRAFT_327624</name>
</gene>
<dbReference type="Pfam" id="PF12326">
    <property type="entry name" value="EOS1"/>
    <property type="match status" value="1"/>
</dbReference>
<dbReference type="GO" id="GO:0034599">
    <property type="term" value="P:cellular response to oxidative stress"/>
    <property type="evidence" value="ECO:0007669"/>
    <property type="project" value="InterPro"/>
</dbReference>
<feature type="transmembrane region" description="Helical" evidence="2">
    <location>
        <begin position="106"/>
        <end position="130"/>
    </location>
</feature>
<keyword evidence="2" id="KW-0472">Membrane</keyword>
<dbReference type="EMBL" id="KN824282">
    <property type="protein sequence ID" value="KIM31404.1"/>
    <property type="molecule type" value="Genomic_DNA"/>
</dbReference>
<dbReference type="GO" id="GO:0005789">
    <property type="term" value="C:endoplasmic reticulum membrane"/>
    <property type="evidence" value="ECO:0007669"/>
    <property type="project" value="InterPro"/>
</dbReference>
<evidence type="ECO:0000256" key="1">
    <source>
        <dbReference type="SAM" id="MobiDB-lite"/>
    </source>
</evidence>
<organism evidence="3 4">
    <name type="scientific">Serendipita vermifera MAFF 305830</name>
    <dbReference type="NCBI Taxonomy" id="933852"/>
    <lineage>
        <taxon>Eukaryota</taxon>
        <taxon>Fungi</taxon>
        <taxon>Dikarya</taxon>
        <taxon>Basidiomycota</taxon>
        <taxon>Agaricomycotina</taxon>
        <taxon>Agaricomycetes</taxon>
        <taxon>Sebacinales</taxon>
        <taxon>Serendipitaceae</taxon>
        <taxon>Serendipita</taxon>
    </lineage>
</organism>
<dbReference type="HOGENOM" id="CLU_915759_0_0_1"/>
<evidence type="ECO:0000256" key="2">
    <source>
        <dbReference type="SAM" id="Phobius"/>
    </source>
</evidence>
<evidence type="ECO:0000313" key="3">
    <source>
        <dbReference type="EMBL" id="KIM31404.1"/>
    </source>
</evidence>
<feature type="transmembrane region" description="Helical" evidence="2">
    <location>
        <begin position="69"/>
        <end position="94"/>
    </location>
</feature>
<evidence type="ECO:0000313" key="4">
    <source>
        <dbReference type="Proteomes" id="UP000054097"/>
    </source>
</evidence>
<protein>
    <submittedName>
        <fullName evidence="3">Uncharacterized protein</fullName>
    </submittedName>
</protein>